<dbReference type="EMBL" id="JAUCMV010000003">
    <property type="protein sequence ID" value="KAK0412475.1"/>
    <property type="molecule type" value="Genomic_DNA"/>
</dbReference>
<dbReference type="PANTHER" id="PTHR23259">
    <property type="entry name" value="RIDDLE"/>
    <property type="match status" value="1"/>
</dbReference>
<accession>A0AA39LX24</accession>
<dbReference type="Pfam" id="PF01826">
    <property type="entry name" value="TIL"/>
    <property type="match status" value="1"/>
</dbReference>
<organism evidence="6 7">
    <name type="scientific">Steinernema hermaphroditum</name>
    <dbReference type="NCBI Taxonomy" id="289476"/>
    <lineage>
        <taxon>Eukaryota</taxon>
        <taxon>Metazoa</taxon>
        <taxon>Ecdysozoa</taxon>
        <taxon>Nematoda</taxon>
        <taxon>Chromadorea</taxon>
        <taxon>Rhabditida</taxon>
        <taxon>Tylenchina</taxon>
        <taxon>Panagrolaimomorpha</taxon>
        <taxon>Strongyloidoidea</taxon>
        <taxon>Steinernematidae</taxon>
        <taxon>Steinernema</taxon>
    </lineage>
</organism>
<keyword evidence="3" id="KW-1015">Disulfide bond</keyword>
<keyword evidence="1" id="KW-0646">Protease inhibitor</keyword>
<evidence type="ECO:0000256" key="1">
    <source>
        <dbReference type="ARBA" id="ARBA00022690"/>
    </source>
</evidence>
<gene>
    <name evidence="6" type="ORF">QR680_006229</name>
</gene>
<dbReference type="PANTHER" id="PTHR23259:SF82">
    <property type="entry name" value="SERINE PROTEASE INHIBITOR 1 PROTEIN"/>
    <property type="match status" value="1"/>
</dbReference>
<dbReference type="Proteomes" id="UP001175271">
    <property type="component" value="Unassembled WGS sequence"/>
</dbReference>
<name>A0AA39LX24_9BILA</name>
<proteinExistence type="predicted"/>
<dbReference type="GO" id="GO:0004867">
    <property type="term" value="F:serine-type endopeptidase inhibitor activity"/>
    <property type="evidence" value="ECO:0007669"/>
    <property type="project" value="UniProtKB-KW"/>
</dbReference>
<dbReference type="AlphaFoldDB" id="A0AA39LX24"/>
<evidence type="ECO:0000256" key="3">
    <source>
        <dbReference type="ARBA" id="ARBA00023157"/>
    </source>
</evidence>
<dbReference type="InterPro" id="IPR051368">
    <property type="entry name" value="SerProtInhib-TIL_Domain"/>
</dbReference>
<evidence type="ECO:0000259" key="5">
    <source>
        <dbReference type="Pfam" id="PF01826"/>
    </source>
</evidence>
<reference evidence="6" key="1">
    <citation type="submission" date="2023-06" db="EMBL/GenBank/DDBJ databases">
        <title>Genomic analysis of the entomopathogenic nematode Steinernema hermaphroditum.</title>
        <authorList>
            <person name="Schwarz E.M."/>
            <person name="Heppert J.K."/>
            <person name="Baniya A."/>
            <person name="Schwartz H.T."/>
            <person name="Tan C.-H."/>
            <person name="Antoshechkin I."/>
            <person name="Sternberg P.W."/>
            <person name="Goodrich-Blair H."/>
            <person name="Dillman A.R."/>
        </authorList>
    </citation>
    <scope>NUCLEOTIDE SEQUENCE</scope>
    <source>
        <strain evidence="6">PS9179</strain>
        <tissue evidence="6">Whole animal</tissue>
    </source>
</reference>
<keyword evidence="2" id="KW-0722">Serine protease inhibitor</keyword>
<dbReference type="SUPFAM" id="SSF57567">
    <property type="entry name" value="Serine protease inhibitors"/>
    <property type="match status" value="1"/>
</dbReference>
<dbReference type="InterPro" id="IPR036084">
    <property type="entry name" value="Ser_inhib-like_sf"/>
</dbReference>
<evidence type="ECO:0000256" key="2">
    <source>
        <dbReference type="ARBA" id="ARBA00022900"/>
    </source>
</evidence>
<feature type="chain" id="PRO_5041379808" description="TIL domain-containing protein" evidence="4">
    <location>
        <begin position="19"/>
        <end position="89"/>
    </location>
</feature>
<feature type="signal peptide" evidence="4">
    <location>
        <begin position="1"/>
        <end position="18"/>
    </location>
</feature>
<keyword evidence="7" id="KW-1185">Reference proteome</keyword>
<comment type="caution">
    <text evidence="6">The sequence shown here is derived from an EMBL/GenBank/DDBJ whole genome shotgun (WGS) entry which is preliminary data.</text>
</comment>
<keyword evidence="4" id="KW-0732">Signal</keyword>
<protein>
    <recommendedName>
        <fullName evidence="5">TIL domain-containing protein</fullName>
    </recommendedName>
</protein>
<dbReference type="CDD" id="cd19941">
    <property type="entry name" value="TIL"/>
    <property type="match status" value="1"/>
</dbReference>
<dbReference type="InterPro" id="IPR002919">
    <property type="entry name" value="TIL_dom"/>
</dbReference>
<feature type="domain" description="TIL" evidence="5">
    <location>
        <begin position="25"/>
        <end position="80"/>
    </location>
</feature>
<sequence length="89" mass="10154">MKTFAALLCFGTISAVLAHPKAQRCGRNEYFSSSDCNSCDPKCSNLYYTVCPRICYPAQCMCNQGFYRDHKYRCVRPNQCPRDSFQGES</sequence>
<evidence type="ECO:0000256" key="4">
    <source>
        <dbReference type="SAM" id="SignalP"/>
    </source>
</evidence>
<evidence type="ECO:0000313" key="6">
    <source>
        <dbReference type="EMBL" id="KAK0412475.1"/>
    </source>
</evidence>
<evidence type="ECO:0000313" key="7">
    <source>
        <dbReference type="Proteomes" id="UP001175271"/>
    </source>
</evidence>
<dbReference type="Gene3D" id="2.10.25.10">
    <property type="entry name" value="Laminin"/>
    <property type="match status" value="1"/>
</dbReference>